<sequence>MPKSKSSNCILVIESPWKLDDHDSNRSSVVPFIQGIARLQGDTEVYFLNFYNKKSFEIALECLCMQVFRNTIVYVAAHGSESDIGGILLKDILKTVSEKAADNNISGLMLGSCFAGTKTQLLKEYTQGSGLRWCAGYSSSCDWLTGTMIDSAIISNALSIKKSHYASREKMVQAFACAVAPFAPGAVIGQNKKDSGVPLSQSLKIVIQPEGQGYHALVSSEEIFAQAQESYVQEEEEYIA</sequence>
<name>A0A9W4MAN7_CITFR</name>
<dbReference type="Proteomes" id="UP000215827">
    <property type="component" value="Unassembled WGS sequence"/>
</dbReference>
<proteinExistence type="predicted"/>
<dbReference type="EMBL" id="NEFA01000009">
    <property type="protein sequence ID" value="OYR05073.1"/>
    <property type="molecule type" value="Genomic_DNA"/>
</dbReference>
<organism evidence="2 3">
    <name type="scientific">Citrobacter freundii</name>
    <dbReference type="NCBI Taxonomy" id="546"/>
    <lineage>
        <taxon>Bacteria</taxon>
        <taxon>Pseudomonadati</taxon>
        <taxon>Pseudomonadota</taxon>
        <taxon>Gammaproteobacteria</taxon>
        <taxon>Enterobacterales</taxon>
        <taxon>Enterobacteriaceae</taxon>
        <taxon>Citrobacter</taxon>
        <taxon>Citrobacter freundii complex</taxon>
    </lineage>
</organism>
<dbReference type="RefSeq" id="WP_016151131.1">
    <property type="nucleotide sequence ID" value="NZ_CADCYN010000005.1"/>
</dbReference>
<evidence type="ECO:0000313" key="2">
    <source>
        <dbReference type="EMBL" id="OYR05073.1"/>
    </source>
</evidence>
<dbReference type="Proteomes" id="UP001169574">
    <property type="component" value="Unassembled WGS sequence"/>
</dbReference>
<dbReference type="EMBL" id="ABLGCN030000006">
    <property type="protein sequence ID" value="EMM7458408.1"/>
    <property type="molecule type" value="Genomic_DNA"/>
</dbReference>
<gene>
    <name evidence="2" type="ORF">B9P89_10515</name>
    <name evidence="1" type="ORF">P7U51_002928</name>
</gene>
<evidence type="ECO:0000313" key="1">
    <source>
        <dbReference type="EMBL" id="EMM7458408.1"/>
    </source>
</evidence>
<evidence type="ECO:0000313" key="3">
    <source>
        <dbReference type="Proteomes" id="UP000215827"/>
    </source>
</evidence>
<protein>
    <submittedName>
        <fullName evidence="2">Uncharacterized protein</fullName>
    </submittedName>
</protein>
<reference evidence="1" key="2">
    <citation type="submission" date="2024-02" db="EMBL/GenBank/DDBJ databases">
        <authorList>
            <consortium name="Clinical and Environmental Microbiology Branch: Whole genome sequencing antimicrobial resistance pathogens in the healthcare setting"/>
        </authorList>
    </citation>
    <scope>NUCLEOTIDE SEQUENCE</scope>
    <source>
        <strain evidence="1">Whole organism</strain>
    </source>
</reference>
<accession>A0A9W4MAN7</accession>
<reference evidence="2 3" key="1">
    <citation type="submission" date="2017-04" db="EMBL/GenBank/DDBJ databases">
        <title>Emergence of KPC-2-producing Citrobacter isolates from sediments of a Chinese river.</title>
        <authorList>
            <person name="Zheng B."/>
        </authorList>
    </citation>
    <scope>NUCLEOTIDE SEQUENCE [LARGE SCALE GENOMIC DNA]</scope>
    <source>
        <strain evidence="2 3">C191</strain>
    </source>
</reference>
<comment type="caution">
    <text evidence="2">The sequence shown here is derived from an EMBL/GenBank/DDBJ whole genome shotgun (WGS) entry which is preliminary data.</text>
</comment>
<dbReference type="AlphaFoldDB" id="A0A9W4MAN7"/>